<feature type="compositionally biased region" description="Low complexity" evidence="6">
    <location>
        <begin position="609"/>
        <end position="620"/>
    </location>
</feature>
<evidence type="ECO:0000256" key="3">
    <source>
        <dbReference type="ARBA" id="ARBA00022490"/>
    </source>
</evidence>
<organism evidence="8 9">
    <name type="scientific">Syphacia muris</name>
    <dbReference type="NCBI Taxonomy" id="451379"/>
    <lineage>
        <taxon>Eukaryota</taxon>
        <taxon>Metazoa</taxon>
        <taxon>Ecdysozoa</taxon>
        <taxon>Nematoda</taxon>
        <taxon>Chromadorea</taxon>
        <taxon>Rhabditida</taxon>
        <taxon>Spirurina</taxon>
        <taxon>Oxyuridomorpha</taxon>
        <taxon>Oxyuroidea</taxon>
        <taxon>Oxyuridae</taxon>
        <taxon>Syphacia</taxon>
    </lineage>
</organism>
<dbReference type="SUPFAM" id="SSF48425">
    <property type="entry name" value="Sec7 domain"/>
    <property type="match status" value="1"/>
</dbReference>
<accession>A0A0N5AGQ8</accession>
<comment type="subcellular location">
    <subcellularLocation>
        <location evidence="1">Cytoplasm</location>
    </subcellularLocation>
</comment>
<dbReference type="InterPro" id="IPR035999">
    <property type="entry name" value="Sec7_dom_sf"/>
</dbReference>
<keyword evidence="4" id="KW-0597">Phosphoprotein</keyword>
<evidence type="ECO:0000256" key="5">
    <source>
        <dbReference type="ARBA" id="ARBA00023054"/>
    </source>
</evidence>
<evidence type="ECO:0000313" key="8">
    <source>
        <dbReference type="Proteomes" id="UP000046393"/>
    </source>
</evidence>
<dbReference type="Proteomes" id="UP000046393">
    <property type="component" value="Unplaced"/>
</dbReference>
<dbReference type="PANTHER" id="PTHR10663">
    <property type="entry name" value="GUANYL-NUCLEOTIDE EXCHANGE FACTOR"/>
    <property type="match status" value="1"/>
</dbReference>
<dbReference type="AlphaFoldDB" id="A0A0N5AGQ8"/>
<feature type="domain" description="SEC7" evidence="7">
    <location>
        <begin position="240"/>
        <end position="433"/>
    </location>
</feature>
<evidence type="ECO:0000259" key="7">
    <source>
        <dbReference type="PROSITE" id="PS50190"/>
    </source>
</evidence>
<dbReference type="InterPro" id="IPR033742">
    <property type="entry name" value="IQSEC_PH"/>
</dbReference>
<dbReference type="Gene3D" id="1.10.1000.11">
    <property type="entry name" value="Arf Nucleotide-binding Site Opener,domain 2"/>
    <property type="match status" value="1"/>
</dbReference>
<feature type="region of interest" description="Disordered" evidence="6">
    <location>
        <begin position="143"/>
        <end position="163"/>
    </location>
</feature>
<dbReference type="Pfam" id="PF01369">
    <property type="entry name" value="Sec7"/>
    <property type="match status" value="1"/>
</dbReference>
<dbReference type="CDD" id="cd00171">
    <property type="entry name" value="Sec7"/>
    <property type="match status" value="1"/>
</dbReference>
<dbReference type="GO" id="GO:0005737">
    <property type="term" value="C:cytoplasm"/>
    <property type="evidence" value="ECO:0007669"/>
    <property type="project" value="UniProtKB-SubCell"/>
</dbReference>
<keyword evidence="3" id="KW-0963">Cytoplasm</keyword>
<dbReference type="InterPro" id="IPR000904">
    <property type="entry name" value="Sec7_dom"/>
</dbReference>
<reference evidence="9" key="1">
    <citation type="submission" date="2017-02" db="UniProtKB">
        <authorList>
            <consortium name="WormBaseParasite"/>
        </authorList>
    </citation>
    <scope>IDENTIFICATION</scope>
</reference>
<dbReference type="GO" id="GO:0030036">
    <property type="term" value="P:actin cytoskeleton organization"/>
    <property type="evidence" value="ECO:0007669"/>
    <property type="project" value="TreeGrafter"/>
</dbReference>
<evidence type="ECO:0000256" key="1">
    <source>
        <dbReference type="ARBA" id="ARBA00004496"/>
    </source>
</evidence>
<proteinExistence type="inferred from homology"/>
<dbReference type="PROSITE" id="PS50190">
    <property type="entry name" value="SEC7"/>
    <property type="match status" value="1"/>
</dbReference>
<dbReference type="STRING" id="451379.A0A0N5AGQ8"/>
<dbReference type="GO" id="GO:0032012">
    <property type="term" value="P:regulation of ARF protein signal transduction"/>
    <property type="evidence" value="ECO:0007669"/>
    <property type="project" value="InterPro"/>
</dbReference>
<dbReference type="GO" id="GO:0005085">
    <property type="term" value="F:guanyl-nucleotide exchange factor activity"/>
    <property type="evidence" value="ECO:0007669"/>
    <property type="project" value="InterPro"/>
</dbReference>
<dbReference type="PROSITE" id="PS50096">
    <property type="entry name" value="IQ"/>
    <property type="match status" value="1"/>
</dbReference>
<protein>
    <submittedName>
        <fullName evidence="9">SEC7 domain-containing protein</fullName>
    </submittedName>
</protein>
<dbReference type="SMART" id="SM00222">
    <property type="entry name" value="Sec7"/>
    <property type="match status" value="1"/>
</dbReference>
<dbReference type="InterPro" id="IPR023394">
    <property type="entry name" value="Sec7_C_sf"/>
</dbReference>
<dbReference type="WBParaSite" id="SMUV_0000352301-mRNA-1">
    <property type="protein sequence ID" value="SMUV_0000352301-mRNA-1"/>
    <property type="gene ID" value="SMUV_0000352301"/>
</dbReference>
<dbReference type="Pfam" id="PF16453">
    <property type="entry name" value="IQ_SEC7_PH"/>
    <property type="match status" value="1"/>
</dbReference>
<evidence type="ECO:0000256" key="4">
    <source>
        <dbReference type="ARBA" id="ARBA00022553"/>
    </source>
</evidence>
<feature type="region of interest" description="Disordered" evidence="6">
    <location>
        <begin position="590"/>
        <end position="624"/>
    </location>
</feature>
<dbReference type="PANTHER" id="PTHR10663:SF342">
    <property type="entry name" value="FI21420P1"/>
    <property type="match status" value="1"/>
</dbReference>
<dbReference type="Gene3D" id="2.30.29.30">
    <property type="entry name" value="Pleckstrin-homology domain (PH domain)/Phosphotyrosine-binding domain (PTB)"/>
    <property type="match status" value="1"/>
</dbReference>
<dbReference type="SUPFAM" id="SSF50729">
    <property type="entry name" value="PH domain-like"/>
    <property type="match status" value="1"/>
</dbReference>
<dbReference type="InterPro" id="IPR011993">
    <property type="entry name" value="PH-like_dom_sf"/>
</dbReference>
<name>A0A0N5AGQ8_9BILA</name>
<comment type="similarity">
    <text evidence="2">Belongs to the BRAG family.</text>
</comment>
<dbReference type="Gene3D" id="1.10.220.20">
    <property type="match status" value="1"/>
</dbReference>
<evidence type="ECO:0000256" key="2">
    <source>
        <dbReference type="ARBA" id="ARBA00006248"/>
    </source>
</evidence>
<evidence type="ECO:0000256" key="6">
    <source>
        <dbReference type="SAM" id="MobiDB-lite"/>
    </source>
</evidence>
<sequence length="649" mass="74940">MISEWRLTAAATSSNSNLNSYEISDDLSRRQIQVLERRYGGRLRAHAAATRIQRAFRQYRLQQQWRSLVVPLQTSDKCHMRYLRNVQLQHCEQLEYGAPHCSERCLQSSCENTRRNRQPYSLISSPHQTSRFTRYHPAVSLSAQLHASRSQERRTPQTHSVEPSTTCFMPQEFCRRMPLELMSPRLLHRRVVADVSQQSSNIWVPRSLLSSRPCHTNSLPRLDYRSQQIASNNVNNRRSQLLSEQQRRRQYRIALNFFNKKPARGIQFLLNWGFINNTPEDVAKLLIGRRGLSKQMIGEYLGNLHDPFSSSVLEHFINEINLKNMEIDVALRHALGFFRLPGEAQKIDRIMQVFSQRYAACNPNYVSKFHGADTVFILSFAIIMLNTDLHSPNIKPSRKMKLEDFIKNLRGIDAGFDIDRNLLVGIYERIRDEEFRSGFDHVTQVMKVDQSIVGKDKPKLVEPHRRLVCYCRLNQISDRTRRQASNVHQREVFLFNDLILIAKTSNKKKTCSHYILRSWSTLLGLRARLFETNYYHYGVSIVYPDGEEILLQAKNDDDRHRFVADVRESVAECTEMEAIRIEVELDKHSGLDRSESQRDSGLPDIDAQNGSSISNGSTSSHQLPQSMHRLSLNSLDSGVIEGTCDLPGS</sequence>
<dbReference type="FunFam" id="1.10.1000.11:FF:000009">
    <property type="entry name" value="IQ motif and SEC7 domain-containing protein"/>
    <property type="match status" value="1"/>
</dbReference>
<evidence type="ECO:0000313" key="9">
    <source>
        <dbReference type="WBParaSite" id="SMUV_0000352301-mRNA-1"/>
    </source>
</evidence>
<keyword evidence="5" id="KW-0175">Coiled coil</keyword>
<keyword evidence="8" id="KW-1185">Reference proteome</keyword>